<reference evidence="3 4" key="1">
    <citation type="journal article" date="2016" name="Mol. Biol. Evol.">
        <title>Comparative Genomics of Early-Diverging Mushroom-Forming Fungi Provides Insights into the Origins of Lignocellulose Decay Capabilities.</title>
        <authorList>
            <person name="Nagy L.G."/>
            <person name="Riley R."/>
            <person name="Tritt A."/>
            <person name="Adam C."/>
            <person name="Daum C."/>
            <person name="Floudas D."/>
            <person name="Sun H."/>
            <person name="Yadav J.S."/>
            <person name="Pangilinan J."/>
            <person name="Larsson K.H."/>
            <person name="Matsuura K."/>
            <person name="Barry K."/>
            <person name="Labutti K."/>
            <person name="Kuo R."/>
            <person name="Ohm R.A."/>
            <person name="Bhattacharya S.S."/>
            <person name="Shirouzu T."/>
            <person name="Yoshinaga Y."/>
            <person name="Martin F.M."/>
            <person name="Grigoriev I.V."/>
            <person name="Hibbett D.S."/>
        </authorList>
    </citation>
    <scope>NUCLEOTIDE SEQUENCE [LARGE SCALE GENOMIC DNA]</scope>
    <source>
        <strain evidence="3 4">HHB14362 ss-1</strain>
    </source>
</reference>
<organism evidence="3 4">
    <name type="scientific">Neolentinus lepideus HHB14362 ss-1</name>
    <dbReference type="NCBI Taxonomy" id="1314782"/>
    <lineage>
        <taxon>Eukaryota</taxon>
        <taxon>Fungi</taxon>
        <taxon>Dikarya</taxon>
        <taxon>Basidiomycota</taxon>
        <taxon>Agaricomycotina</taxon>
        <taxon>Agaricomycetes</taxon>
        <taxon>Gloeophyllales</taxon>
        <taxon>Gloeophyllaceae</taxon>
        <taxon>Neolentinus</taxon>
    </lineage>
</organism>
<dbReference type="Proteomes" id="UP000076761">
    <property type="component" value="Unassembled WGS sequence"/>
</dbReference>
<gene>
    <name evidence="3" type="ORF">NEOLEDRAFT_1179284</name>
</gene>
<evidence type="ECO:0000313" key="4">
    <source>
        <dbReference type="Proteomes" id="UP000076761"/>
    </source>
</evidence>
<feature type="chain" id="PRO_5007866037" evidence="2">
    <location>
        <begin position="19"/>
        <end position="126"/>
    </location>
</feature>
<feature type="signal peptide" evidence="2">
    <location>
        <begin position="1"/>
        <end position="18"/>
    </location>
</feature>
<dbReference type="AlphaFoldDB" id="A0A165RUI5"/>
<keyword evidence="4" id="KW-1185">Reference proteome</keyword>
<proteinExistence type="predicted"/>
<sequence length="126" mass="13916">MIYFSFFLLFTSSPLISSRKPSGTVQIAMTGFYKLQDDDETRTIQIRPPLSRRRLPTPPLPSTTSIPTPSALSDHLDPSRPPSPPSTPSGTSKKSKLRTRPVLYLSSGIGAQTIRKFNADKTAQIR</sequence>
<keyword evidence="2" id="KW-0732">Signal</keyword>
<dbReference type="InParanoid" id="A0A165RUI5"/>
<accession>A0A165RUI5</accession>
<evidence type="ECO:0000256" key="2">
    <source>
        <dbReference type="SAM" id="SignalP"/>
    </source>
</evidence>
<evidence type="ECO:0000256" key="1">
    <source>
        <dbReference type="SAM" id="MobiDB-lite"/>
    </source>
</evidence>
<protein>
    <submittedName>
        <fullName evidence="3">Uncharacterized protein</fullName>
    </submittedName>
</protein>
<feature type="region of interest" description="Disordered" evidence="1">
    <location>
        <begin position="39"/>
        <end position="101"/>
    </location>
</feature>
<evidence type="ECO:0000313" key="3">
    <source>
        <dbReference type="EMBL" id="KZT24287.1"/>
    </source>
</evidence>
<name>A0A165RUI5_9AGAM</name>
<dbReference type="EMBL" id="KV425578">
    <property type="protein sequence ID" value="KZT24287.1"/>
    <property type="molecule type" value="Genomic_DNA"/>
</dbReference>